<evidence type="ECO:0000256" key="4">
    <source>
        <dbReference type="ARBA" id="ARBA00023136"/>
    </source>
</evidence>
<feature type="transmembrane region" description="Helical" evidence="6">
    <location>
        <begin position="421"/>
        <end position="440"/>
    </location>
</feature>
<proteinExistence type="predicted"/>
<dbReference type="InterPro" id="IPR011547">
    <property type="entry name" value="SLC26A/SulP_dom"/>
</dbReference>
<organism evidence="8">
    <name type="scientific">Timema californicum</name>
    <name type="common">California timema</name>
    <name type="synonym">Walking stick</name>
    <dbReference type="NCBI Taxonomy" id="61474"/>
    <lineage>
        <taxon>Eukaryota</taxon>
        <taxon>Metazoa</taxon>
        <taxon>Ecdysozoa</taxon>
        <taxon>Arthropoda</taxon>
        <taxon>Hexapoda</taxon>
        <taxon>Insecta</taxon>
        <taxon>Pterygota</taxon>
        <taxon>Neoptera</taxon>
        <taxon>Polyneoptera</taxon>
        <taxon>Phasmatodea</taxon>
        <taxon>Timematodea</taxon>
        <taxon>Timematoidea</taxon>
        <taxon>Timematidae</taxon>
        <taxon>Timema</taxon>
    </lineage>
</organism>
<evidence type="ECO:0000256" key="6">
    <source>
        <dbReference type="SAM" id="Phobius"/>
    </source>
</evidence>
<evidence type="ECO:0000256" key="2">
    <source>
        <dbReference type="ARBA" id="ARBA00022692"/>
    </source>
</evidence>
<keyword evidence="4 6" id="KW-0472">Membrane</keyword>
<evidence type="ECO:0000256" key="1">
    <source>
        <dbReference type="ARBA" id="ARBA00004141"/>
    </source>
</evidence>
<feature type="region of interest" description="Disordered" evidence="5">
    <location>
        <begin position="38"/>
        <end position="104"/>
    </location>
</feature>
<feature type="compositionally biased region" description="Polar residues" evidence="5">
    <location>
        <begin position="168"/>
        <end position="177"/>
    </location>
</feature>
<sequence>MDVVEEKGECKDREVWRKARDYRPKAFKRARYYRPKAFNESKSLPSQSLQESKRLLSQSLQESKRLPSQGHQESKRLPSQGLQKSKSLPSQGLQESKSLPSQGLQESKRLANALVVLSSTAEDGEIEVRISFGKRFVTKLFTYAYTIINLVFVDSYDIVTLRFRGRGSAQSHSNGSVAVSLPPPADPSNPRDGEKSAWYSRANHDERMRRVVDRARRGCTKKLLYKRIPVLTWLPQYNLSVAASDLVAGFTVGLTVIPQAIAYANVAGLPPQYGLYSSFMACFVYTIFGSCKDSPVGPTAIAAILTRENLHGLGPEFAVLMCFLCGCVVMLMGILQLGRYTLHYCLIQRFSTWGPGPQIHGGSRGFLIDFISGPVSVGFTSAAAIIIATTQIKDLLGLSFPGSKFLDVWEQLFEHISETRLWDTLLGFACMAILLLLRFTDGASLCPTQKAKDIPVGPADTNKRTTLQKVLGQMLWLISTGRNILVVVVCAVMAYTFKLHDVEPFLLTGYVKPGLPPFQPPPFTATVGNTTYSFLDMTSSLGSALFVVPLLAILENVALAKVFSDGRAIDATQEMLAIGACNILSSFVSSMPVSGALSRGAVNHASGVATTFGGIYTGILVILSLYLFTPYFAYIPKASLAAVIVAAVVFMVEFHVVKPMWRTKKLDLIPAIATFLSCLFIRLELGIVIGIGINILFLLYASARPSVNVEKVTSSSGCEYLLITPDRSLVFPSVEYVRNLVTKAGMKEGSSCTPVVIDSRHIQGADFTAAKGIKSLIEDFVKRNQPILFYNLKPSVVEVFQGVQPKEFKHCHNEAELNELLKGIRKVILIGGMVEKPFGKSTLSTPDRDLNLGLFVTITLAYCKNNALDHAATGAGSL</sequence>
<evidence type="ECO:0000259" key="7">
    <source>
        <dbReference type="Pfam" id="PF00916"/>
    </source>
</evidence>
<protein>
    <submittedName>
        <fullName evidence="8">(California timema) hypothetical protein</fullName>
    </submittedName>
</protein>
<feature type="domain" description="SLC26A/SulP transporter" evidence="7">
    <location>
        <begin position="365"/>
        <end position="673"/>
    </location>
</feature>
<feature type="compositionally biased region" description="Polar residues" evidence="5">
    <location>
        <begin position="40"/>
        <end position="61"/>
    </location>
</feature>
<accession>A0A7R9J484</accession>
<keyword evidence="3 6" id="KW-1133">Transmembrane helix</keyword>
<feature type="region of interest" description="Disordered" evidence="5">
    <location>
        <begin position="168"/>
        <end position="199"/>
    </location>
</feature>
<feature type="compositionally biased region" description="Polar residues" evidence="5">
    <location>
        <begin position="80"/>
        <end position="104"/>
    </location>
</feature>
<gene>
    <name evidence="8" type="ORF">TCMB3V08_LOCUS4971</name>
</gene>
<feature type="domain" description="SLC26A/SulP transporter" evidence="7">
    <location>
        <begin position="244"/>
        <end position="341"/>
    </location>
</feature>
<evidence type="ECO:0000313" key="8">
    <source>
        <dbReference type="EMBL" id="CAD7572318.1"/>
    </source>
</evidence>
<dbReference type="Gene3D" id="3.30.750.24">
    <property type="entry name" value="STAS domain"/>
    <property type="match status" value="1"/>
</dbReference>
<feature type="transmembrane region" description="Helical" evidence="6">
    <location>
        <begin position="474"/>
        <end position="497"/>
    </location>
</feature>
<dbReference type="InterPro" id="IPR036513">
    <property type="entry name" value="STAS_dom_sf"/>
</dbReference>
<dbReference type="GO" id="GO:0016020">
    <property type="term" value="C:membrane"/>
    <property type="evidence" value="ECO:0007669"/>
    <property type="project" value="UniProtKB-SubCell"/>
</dbReference>
<feature type="transmembrane region" description="Helical" evidence="6">
    <location>
        <begin position="541"/>
        <end position="563"/>
    </location>
</feature>
<feature type="transmembrane region" description="Helical" evidence="6">
    <location>
        <begin position="669"/>
        <end position="701"/>
    </location>
</feature>
<comment type="subcellular location">
    <subcellularLocation>
        <location evidence="1">Membrane</location>
        <topology evidence="1">Multi-pass membrane protein</topology>
    </subcellularLocation>
</comment>
<evidence type="ECO:0000256" key="3">
    <source>
        <dbReference type="ARBA" id="ARBA00022989"/>
    </source>
</evidence>
<dbReference type="PANTHER" id="PTHR11814">
    <property type="entry name" value="SULFATE TRANSPORTER"/>
    <property type="match status" value="1"/>
</dbReference>
<dbReference type="CDD" id="cd07042">
    <property type="entry name" value="STAS_SulP_like_sulfate_transporter"/>
    <property type="match status" value="1"/>
</dbReference>
<feature type="transmembrane region" description="Helical" evidence="6">
    <location>
        <begin position="605"/>
        <end position="628"/>
    </location>
</feature>
<dbReference type="GO" id="GO:0055085">
    <property type="term" value="P:transmembrane transport"/>
    <property type="evidence" value="ECO:0007669"/>
    <property type="project" value="InterPro"/>
</dbReference>
<dbReference type="EMBL" id="OE180948">
    <property type="protein sequence ID" value="CAD7572318.1"/>
    <property type="molecule type" value="Genomic_DNA"/>
</dbReference>
<feature type="transmembrane region" description="Helical" evidence="6">
    <location>
        <begin position="575"/>
        <end position="593"/>
    </location>
</feature>
<reference evidence="8" key="1">
    <citation type="submission" date="2020-11" db="EMBL/GenBank/DDBJ databases">
        <authorList>
            <person name="Tran Van P."/>
        </authorList>
    </citation>
    <scope>NUCLEOTIDE SEQUENCE</scope>
</reference>
<dbReference type="AlphaFoldDB" id="A0A7R9J484"/>
<name>A0A7R9J484_TIMCA</name>
<feature type="transmembrane region" description="Helical" evidence="6">
    <location>
        <begin position="317"/>
        <end position="338"/>
    </location>
</feature>
<keyword evidence="2 6" id="KW-0812">Transmembrane</keyword>
<evidence type="ECO:0000256" key="5">
    <source>
        <dbReference type="SAM" id="MobiDB-lite"/>
    </source>
</evidence>
<feature type="transmembrane region" description="Helical" evidence="6">
    <location>
        <begin position="640"/>
        <end position="657"/>
    </location>
</feature>
<feature type="transmembrane region" description="Helical" evidence="6">
    <location>
        <begin position="366"/>
        <end position="388"/>
    </location>
</feature>
<dbReference type="Pfam" id="PF00916">
    <property type="entry name" value="Sulfate_transp"/>
    <property type="match status" value="2"/>
</dbReference>
<dbReference type="InterPro" id="IPR001902">
    <property type="entry name" value="SLC26A/SulP_fam"/>
</dbReference>